<dbReference type="KEGG" id="bim:112212383"/>
<dbReference type="Gene3D" id="3.30.420.10">
    <property type="entry name" value="Ribonuclease H-like superfamily/Ribonuclease H"/>
    <property type="match status" value="1"/>
</dbReference>
<accession>A0A6P6F7X7</accession>
<proteinExistence type="predicted"/>
<evidence type="ECO:0000313" key="2">
    <source>
        <dbReference type="RefSeq" id="XP_024221635.1"/>
    </source>
</evidence>
<dbReference type="InterPro" id="IPR052709">
    <property type="entry name" value="Transposase-MT_Hybrid"/>
</dbReference>
<dbReference type="PANTHER" id="PTHR46060">
    <property type="entry name" value="MARINER MOS1 TRANSPOSASE-LIKE PROTEIN"/>
    <property type="match status" value="1"/>
</dbReference>
<evidence type="ECO:0000313" key="1">
    <source>
        <dbReference type="Proteomes" id="UP000515180"/>
    </source>
</evidence>
<dbReference type="InterPro" id="IPR036397">
    <property type="entry name" value="RNaseH_sf"/>
</dbReference>
<protein>
    <submittedName>
        <fullName evidence="2">Histone-lysine N-methyltransferase SETMAR-like</fullName>
    </submittedName>
</protein>
<organism evidence="1 2">
    <name type="scientific">Bombus impatiens</name>
    <name type="common">Bumblebee</name>
    <dbReference type="NCBI Taxonomy" id="132113"/>
    <lineage>
        <taxon>Eukaryota</taxon>
        <taxon>Metazoa</taxon>
        <taxon>Ecdysozoa</taxon>
        <taxon>Arthropoda</taxon>
        <taxon>Hexapoda</taxon>
        <taxon>Insecta</taxon>
        <taxon>Pterygota</taxon>
        <taxon>Neoptera</taxon>
        <taxon>Endopterygota</taxon>
        <taxon>Hymenoptera</taxon>
        <taxon>Apocrita</taxon>
        <taxon>Aculeata</taxon>
        <taxon>Apoidea</taxon>
        <taxon>Anthophila</taxon>
        <taxon>Apidae</taxon>
        <taxon>Bombus</taxon>
        <taxon>Pyrobombus</taxon>
    </lineage>
</organism>
<dbReference type="OrthoDB" id="10032414at2759"/>
<dbReference type="Proteomes" id="UP000515180">
    <property type="component" value="Unplaced"/>
</dbReference>
<dbReference type="PANTHER" id="PTHR46060:SF1">
    <property type="entry name" value="MARINER MOS1 TRANSPOSASE-LIKE PROTEIN"/>
    <property type="match status" value="1"/>
</dbReference>
<keyword evidence="1" id="KW-1185">Reference proteome</keyword>
<sequence length="110" mass="13803">MKLKIRWRRFDNVEKVQEVSQRILDKITKNDFQKSFEPNYHWKQRQNYYNWEILPYPPYSPDIAPFDYHLFRALQHFLIEKQENFYRDGIMALPEKWEEVVQREENKTFS</sequence>
<dbReference type="RefSeq" id="XP_024221635.1">
    <property type="nucleotide sequence ID" value="XM_024365867.2"/>
</dbReference>
<dbReference type="GeneID" id="112212383"/>
<dbReference type="AlphaFoldDB" id="A0A6P6F7X7"/>
<name>A0A6P6F7X7_BOMIM</name>
<dbReference type="GO" id="GO:0003676">
    <property type="term" value="F:nucleic acid binding"/>
    <property type="evidence" value="ECO:0007669"/>
    <property type="project" value="InterPro"/>
</dbReference>
<reference evidence="2" key="1">
    <citation type="submission" date="2025-08" db="UniProtKB">
        <authorList>
            <consortium name="RefSeq"/>
        </authorList>
    </citation>
    <scope>IDENTIFICATION</scope>
</reference>
<gene>
    <name evidence="2" type="primary">LOC112212383</name>
</gene>